<comment type="caution">
    <text evidence="2">The sequence shown here is derived from an EMBL/GenBank/DDBJ whole genome shotgun (WGS) entry which is preliminary data.</text>
</comment>
<dbReference type="PANTHER" id="PTHR48090">
    <property type="entry name" value="UNDECAPRENYL-PHOSPHATE 4-DEOXY-4-FORMAMIDO-L-ARABINOSE TRANSFERASE-RELATED"/>
    <property type="match status" value="1"/>
</dbReference>
<dbReference type="InterPro" id="IPR038136">
    <property type="entry name" value="CofD-like_dom_sf"/>
</dbReference>
<evidence type="ECO:0000259" key="1">
    <source>
        <dbReference type="Pfam" id="PF00535"/>
    </source>
</evidence>
<accession>A0A833N379</accession>
<dbReference type="PANTHER" id="PTHR48090:SF7">
    <property type="entry name" value="RFBJ PROTEIN"/>
    <property type="match status" value="1"/>
</dbReference>
<dbReference type="InterPro" id="IPR001173">
    <property type="entry name" value="Glyco_trans_2-like"/>
</dbReference>
<gene>
    <name evidence="2" type="ORF">GCL57_13165</name>
</gene>
<dbReference type="Gene3D" id="3.90.550.10">
    <property type="entry name" value="Spore Coat Polysaccharide Biosynthesis Protein SpsA, Chain A"/>
    <property type="match status" value="1"/>
</dbReference>
<dbReference type="Gene3D" id="3.40.50.10680">
    <property type="entry name" value="CofD-like domains"/>
    <property type="match status" value="1"/>
</dbReference>
<dbReference type="Pfam" id="PF00535">
    <property type="entry name" value="Glycos_transf_2"/>
    <property type="match status" value="1"/>
</dbReference>
<dbReference type="Pfam" id="PF01933">
    <property type="entry name" value="CofD"/>
    <property type="match status" value="1"/>
</dbReference>
<dbReference type="Proteomes" id="UP000442694">
    <property type="component" value="Unassembled WGS sequence"/>
</dbReference>
<dbReference type="SUPFAM" id="SSF53448">
    <property type="entry name" value="Nucleotide-diphospho-sugar transferases"/>
    <property type="match status" value="1"/>
</dbReference>
<keyword evidence="2" id="KW-0808">Transferase</keyword>
<sequence>MLDKINVVIFSGGRGSASLTTALLNHEQINLKVLVNAYDDGLSTGLIRNLIPGMLGPSDIRKNIFRQIELTNPTLAYLLEYRFPIESDNVLQFLKNFINNIDIHDFKNITSKINNLKHWQVIILKKYIKKFLENVNQDKLNKFNFSDCSFGNILMAGCYLKNNHDFNKCINEISQFSEITGQVLNITDGKNYVLIALKEDGKILLNESEIVSKQDNSKIKEIYLLENYLLKQEIDDLNLLSLNEKAKYLNSKAFYPEINPESKYELENADVIIYAPGTQHSSLFPSYITKDLADTIHKNKKSEKIFIGNIFFDHEIQSETCNSLAKKFLYYMNMKDNKNYLMNDFATSFFFQIEKNKYQEKYISFQEEDEIFPKDRVILTDWEDDPGKHLGGRILDEIISKVNQSLDLKIKDHMHLVSIIVPVKNEEKYIANVLNELNLVSFQNLGLGKEIIVIDGNSTDNTFNIVSKFENIKLIKTNNLGRGHCLKVGVSKARGNIIIFFPGDGEYKCSDLNSIVSNFRNNLDCQVVFGSRSIKCLNLDERIRYIYGNNYFGYFSSKWGGRVLSILTLILYNRYITDPLTSVKGFKTRFLKSLDLTSNGVELEMEIIAKTSKKMNYILETSISYKPRTRSEGKKTNVWDGIKCIFSLIYFFYQKKGKENETFVNYNSSIQ</sequence>
<evidence type="ECO:0000313" key="3">
    <source>
        <dbReference type="Proteomes" id="UP000442694"/>
    </source>
</evidence>
<dbReference type="InterPro" id="IPR029044">
    <property type="entry name" value="Nucleotide-diphossugar_trans"/>
</dbReference>
<reference evidence="2 3" key="1">
    <citation type="submission" date="2019-10" db="EMBL/GenBank/DDBJ databases">
        <title>New genus of Silvanigrellaceae.</title>
        <authorList>
            <person name="Pitt A."/>
            <person name="Hahn M.W."/>
        </authorList>
    </citation>
    <scope>NUCLEOTIDE SEQUENCE [LARGE SCALE GENOMIC DNA]</scope>
    <source>
        <strain evidence="2 3">33A1-SZDP</strain>
    </source>
</reference>
<keyword evidence="3" id="KW-1185">Reference proteome</keyword>
<proteinExistence type="predicted"/>
<feature type="domain" description="Glycosyltransferase 2-like" evidence="1">
    <location>
        <begin position="418"/>
        <end position="542"/>
    </location>
</feature>
<dbReference type="RefSeq" id="WP_152213821.1">
    <property type="nucleotide sequence ID" value="NZ_WFLN01000010.1"/>
</dbReference>
<dbReference type="InterPro" id="IPR002882">
    <property type="entry name" value="CofD"/>
</dbReference>
<name>A0A833N379_9BACT</name>
<dbReference type="SUPFAM" id="SSF142338">
    <property type="entry name" value="CofD-like"/>
    <property type="match status" value="1"/>
</dbReference>
<dbReference type="InterPro" id="IPR050256">
    <property type="entry name" value="Glycosyltransferase_2"/>
</dbReference>
<dbReference type="CDD" id="cd04179">
    <property type="entry name" value="DPM_DPG-synthase_like"/>
    <property type="match status" value="1"/>
</dbReference>
<protein>
    <submittedName>
        <fullName evidence="2">Glycosyltransferase</fullName>
    </submittedName>
</protein>
<dbReference type="EMBL" id="WFLN01000010">
    <property type="protein sequence ID" value="KAB8027999.1"/>
    <property type="molecule type" value="Genomic_DNA"/>
</dbReference>
<evidence type="ECO:0000313" key="2">
    <source>
        <dbReference type="EMBL" id="KAB8027999.1"/>
    </source>
</evidence>
<organism evidence="2 3">
    <name type="scientific">Fluviispira multicolorata</name>
    <dbReference type="NCBI Taxonomy" id="2654512"/>
    <lineage>
        <taxon>Bacteria</taxon>
        <taxon>Pseudomonadati</taxon>
        <taxon>Bdellovibrionota</taxon>
        <taxon>Oligoflexia</taxon>
        <taxon>Silvanigrellales</taxon>
        <taxon>Silvanigrellaceae</taxon>
        <taxon>Fluviispira</taxon>
    </lineage>
</organism>
<dbReference type="GO" id="GO:0043743">
    <property type="term" value="F:LPPG:FO 2-phospho-L-lactate transferase activity"/>
    <property type="evidence" value="ECO:0007669"/>
    <property type="project" value="InterPro"/>
</dbReference>
<dbReference type="AlphaFoldDB" id="A0A833N379"/>